<sequence length="38" mass="4563">MKMRTFCPRESCLWTFSREVEPDTFRLLFIPGLLQKAD</sequence>
<accession>A0A381WCJ5</accession>
<gene>
    <name evidence="1" type="ORF">METZ01_LOCUS103104</name>
</gene>
<dbReference type="EMBL" id="UINC01011379">
    <property type="protein sequence ID" value="SVA50250.1"/>
    <property type="molecule type" value="Genomic_DNA"/>
</dbReference>
<dbReference type="AlphaFoldDB" id="A0A381WCJ5"/>
<evidence type="ECO:0000313" key="1">
    <source>
        <dbReference type="EMBL" id="SVA50250.1"/>
    </source>
</evidence>
<reference evidence="1" key="1">
    <citation type="submission" date="2018-05" db="EMBL/GenBank/DDBJ databases">
        <authorList>
            <person name="Lanie J.A."/>
            <person name="Ng W.-L."/>
            <person name="Kazmierczak K.M."/>
            <person name="Andrzejewski T.M."/>
            <person name="Davidsen T.M."/>
            <person name="Wayne K.J."/>
            <person name="Tettelin H."/>
            <person name="Glass J.I."/>
            <person name="Rusch D."/>
            <person name="Podicherti R."/>
            <person name="Tsui H.-C.T."/>
            <person name="Winkler M.E."/>
        </authorList>
    </citation>
    <scope>NUCLEOTIDE SEQUENCE</scope>
</reference>
<proteinExistence type="predicted"/>
<name>A0A381WCJ5_9ZZZZ</name>
<protein>
    <submittedName>
        <fullName evidence="1">Uncharacterized protein</fullName>
    </submittedName>
</protein>
<organism evidence="1">
    <name type="scientific">marine metagenome</name>
    <dbReference type="NCBI Taxonomy" id="408172"/>
    <lineage>
        <taxon>unclassified sequences</taxon>
        <taxon>metagenomes</taxon>
        <taxon>ecological metagenomes</taxon>
    </lineage>
</organism>